<dbReference type="EMBL" id="AMGX01000011">
    <property type="protein sequence ID" value="EXJ69442.1"/>
    <property type="molecule type" value="Genomic_DNA"/>
</dbReference>
<dbReference type="AlphaFoldDB" id="W9WMQ2"/>
<dbReference type="SUPFAM" id="SSF52540">
    <property type="entry name" value="P-loop containing nucleoside triphosphate hydrolases"/>
    <property type="match status" value="1"/>
</dbReference>
<evidence type="ECO:0000256" key="3">
    <source>
        <dbReference type="PROSITE-ProRule" id="PRU00023"/>
    </source>
</evidence>
<reference evidence="5 6" key="1">
    <citation type="submission" date="2013-03" db="EMBL/GenBank/DDBJ databases">
        <title>The Genome Sequence of Cladophialophora psammophila CBS 110553.</title>
        <authorList>
            <consortium name="The Broad Institute Genomics Platform"/>
            <person name="Cuomo C."/>
            <person name="de Hoog S."/>
            <person name="Gorbushina A."/>
            <person name="Walker B."/>
            <person name="Young S.K."/>
            <person name="Zeng Q."/>
            <person name="Gargeya S."/>
            <person name="Fitzgerald M."/>
            <person name="Haas B."/>
            <person name="Abouelleil A."/>
            <person name="Allen A.W."/>
            <person name="Alvarado L."/>
            <person name="Arachchi H.M."/>
            <person name="Berlin A.M."/>
            <person name="Chapman S.B."/>
            <person name="Gainer-Dewar J."/>
            <person name="Goldberg J."/>
            <person name="Griggs A."/>
            <person name="Gujja S."/>
            <person name="Hansen M."/>
            <person name="Howarth C."/>
            <person name="Imamovic A."/>
            <person name="Ireland A."/>
            <person name="Larimer J."/>
            <person name="McCowan C."/>
            <person name="Murphy C."/>
            <person name="Pearson M."/>
            <person name="Poon T.W."/>
            <person name="Priest M."/>
            <person name="Roberts A."/>
            <person name="Saif S."/>
            <person name="Shea T."/>
            <person name="Sisk P."/>
            <person name="Sykes S."/>
            <person name="Wortman J."/>
            <person name="Nusbaum C."/>
            <person name="Birren B."/>
        </authorList>
    </citation>
    <scope>NUCLEOTIDE SEQUENCE [LARGE SCALE GENOMIC DNA]</scope>
    <source>
        <strain evidence="5 6">CBS 110553</strain>
    </source>
</reference>
<dbReference type="InterPro" id="IPR056884">
    <property type="entry name" value="NPHP3-like_N"/>
</dbReference>
<keyword evidence="6" id="KW-1185">Reference proteome</keyword>
<dbReference type="Gene3D" id="1.25.40.20">
    <property type="entry name" value="Ankyrin repeat-containing domain"/>
    <property type="match status" value="1"/>
</dbReference>
<dbReference type="Proteomes" id="UP000019471">
    <property type="component" value="Unassembled WGS sequence"/>
</dbReference>
<feature type="domain" description="NACHT" evidence="4">
    <location>
        <begin position="34"/>
        <end position="158"/>
    </location>
</feature>
<dbReference type="Gene3D" id="3.40.50.300">
    <property type="entry name" value="P-loop containing nucleotide triphosphate hydrolases"/>
    <property type="match status" value="1"/>
</dbReference>
<gene>
    <name evidence="5" type="ORF">A1O5_07478</name>
</gene>
<keyword evidence="2 3" id="KW-0040">ANK repeat</keyword>
<dbReference type="InterPro" id="IPR002110">
    <property type="entry name" value="Ankyrin_rpt"/>
</dbReference>
<dbReference type="OrthoDB" id="194358at2759"/>
<dbReference type="PROSITE" id="PS50837">
    <property type="entry name" value="NACHT"/>
    <property type="match status" value="1"/>
</dbReference>
<name>W9WMQ2_9EURO</name>
<dbReference type="PANTHER" id="PTHR23206:SF7">
    <property type="entry name" value="PROTEIN KINASE DOMAIN-CONTAINING PROTEIN"/>
    <property type="match status" value="1"/>
</dbReference>
<dbReference type="RefSeq" id="XP_007746257.1">
    <property type="nucleotide sequence ID" value="XM_007748067.1"/>
</dbReference>
<dbReference type="HOGENOM" id="CLU_000288_34_23_1"/>
<dbReference type="PROSITE" id="PS50297">
    <property type="entry name" value="ANK_REP_REGION"/>
    <property type="match status" value="5"/>
</dbReference>
<dbReference type="InterPro" id="IPR007111">
    <property type="entry name" value="NACHT_NTPase"/>
</dbReference>
<dbReference type="PANTHER" id="PTHR23206">
    <property type="entry name" value="MASK PROTEIN"/>
    <property type="match status" value="1"/>
</dbReference>
<dbReference type="InterPro" id="IPR027417">
    <property type="entry name" value="P-loop_NTPase"/>
</dbReference>
<evidence type="ECO:0000259" key="4">
    <source>
        <dbReference type="PROSITE" id="PS50837"/>
    </source>
</evidence>
<dbReference type="eggNOG" id="KOG4177">
    <property type="taxonomic scope" value="Eukaryota"/>
</dbReference>
<evidence type="ECO:0000313" key="6">
    <source>
        <dbReference type="Proteomes" id="UP000019471"/>
    </source>
</evidence>
<keyword evidence="1" id="KW-0677">Repeat</keyword>
<dbReference type="PRINTS" id="PR01415">
    <property type="entry name" value="ANKYRIN"/>
</dbReference>
<dbReference type="Pfam" id="PF12796">
    <property type="entry name" value="Ank_2"/>
    <property type="match status" value="2"/>
</dbReference>
<dbReference type="Pfam" id="PF24883">
    <property type="entry name" value="NPHP3_N"/>
    <property type="match status" value="1"/>
</dbReference>
<evidence type="ECO:0000256" key="2">
    <source>
        <dbReference type="ARBA" id="ARBA00023043"/>
    </source>
</evidence>
<dbReference type="PROSITE" id="PS50088">
    <property type="entry name" value="ANK_REPEAT"/>
    <property type="match status" value="5"/>
</dbReference>
<dbReference type="InterPro" id="IPR051631">
    <property type="entry name" value="Ankyrin-KH/SAM_domain"/>
</dbReference>
<feature type="repeat" description="ANK" evidence="3">
    <location>
        <begin position="681"/>
        <end position="713"/>
    </location>
</feature>
<comment type="caution">
    <text evidence="5">The sequence shown here is derived from an EMBL/GenBank/DDBJ whole genome shotgun (WGS) entry which is preliminary data.</text>
</comment>
<organism evidence="5 6">
    <name type="scientific">Cladophialophora psammophila CBS 110553</name>
    <dbReference type="NCBI Taxonomy" id="1182543"/>
    <lineage>
        <taxon>Eukaryota</taxon>
        <taxon>Fungi</taxon>
        <taxon>Dikarya</taxon>
        <taxon>Ascomycota</taxon>
        <taxon>Pezizomycotina</taxon>
        <taxon>Eurotiomycetes</taxon>
        <taxon>Chaetothyriomycetidae</taxon>
        <taxon>Chaetothyriales</taxon>
        <taxon>Herpotrichiellaceae</taxon>
        <taxon>Cladophialophora</taxon>
    </lineage>
</organism>
<evidence type="ECO:0000313" key="5">
    <source>
        <dbReference type="EMBL" id="EXJ69442.1"/>
    </source>
</evidence>
<dbReference type="SUPFAM" id="SSF48403">
    <property type="entry name" value="Ankyrin repeat"/>
    <property type="match status" value="1"/>
</dbReference>
<feature type="repeat" description="ANK" evidence="3">
    <location>
        <begin position="783"/>
        <end position="812"/>
    </location>
</feature>
<sequence length="837" mass="93452">MLDRRSNIDHRHGQSCEWIQDNEIYQNWHDSRDGLLWIKGRPGSGKSTLMSFIYSTLKKDIASKHSICLDFFFHARGSELQKSPLGMLRCLLNQLYTQSAAIRGPIRTAYKEKQTQFGSAGRIWQWQQRELEKLLIEAVEEAAQSRRLIIFVDALDEAGKDAANTADYFHQLDGRLSRVQKKVSICMSSRHYPITSSMPSVEITVEHYNRKDIMSYMEKTLRDSTLKAVPHDDFSDWNDFVTEITERAAAGGIFQWARLVAPLARKYLLDGHSPLEIRQRLGEVPAELDSVYRHILQHVIDVGNRKRSLRLFQWVCLAFRPLSVTELQFALAAEDAMSSPCRLRCQDTHSFVDSDERMKKCIVSWSGGLMEVVPGSRRDMLSTLPDKRIYVDQVQVIHQSVNDFFTSKPVNEPFITCGLSLLSSLAEVGQEWRHNEPKAWNPGYSIYESHAVLFRGCLNYLGSEELRIKGDKYGGPCIEPLPPFLEYAASQIFHHASCSEGTYFFCHERHLFLKHMNEILPTWLEVCHLVVAWRHLHFDDKCPTLLHVASTLDLIELVTGLLEDGTSHEQQDQHGRRPLHYAARAGSMRVAQALLAVGAEIEVNCDKNETPLSLAASVGEADMVTLLLTHALQTNQTLGSLDAALLAAAEGGSIDHQPEGCLAVARLLLTAGANANAEGGQWANPLQTAVWGGDVRQVQLLIEKGAKVNAQGGQFNTAVIAASYMGEVEMVRLLIKHGANVNAQGGEYGTALQLASGNGHEDVVRLLVENGAGVNTKWEGYGTALDAACLEGHLEVAKYLIENGADVTLAAVGTRQAEDFNRLLRDMGRTERFREVD</sequence>
<dbReference type="GeneID" id="19192184"/>
<dbReference type="STRING" id="1182543.W9WMQ2"/>
<protein>
    <recommendedName>
        <fullName evidence="4">NACHT domain-containing protein</fullName>
    </recommendedName>
</protein>
<feature type="repeat" description="ANK" evidence="3">
    <location>
        <begin position="714"/>
        <end position="746"/>
    </location>
</feature>
<dbReference type="GO" id="GO:0005737">
    <property type="term" value="C:cytoplasm"/>
    <property type="evidence" value="ECO:0007669"/>
    <property type="project" value="TreeGrafter"/>
</dbReference>
<proteinExistence type="predicted"/>
<dbReference type="InterPro" id="IPR036770">
    <property type="entry name" value="Ankyrin_rpt-contain_sf"/>
</dbReference>
<dbReference type="SMART" id="SM00248">
    <property type="entry name" value="ANK"/>
    <property type="match status" value="8"/>
</dbReference>
<feature type="repeat" description="ANK" evidence="3">
    <location>
        <begin position="574"/>
        <end position="606"/>
    </location>
</feature>
<accession>W9WMQ2</accession>
<evidence type="ECO:0000256" key="1">
    <source>
        <dbReference type="ARBA" id="ARBA00022737"/>
    </source>
</evidence>
<feature type="repeat" description="ANK" evidence="3">
    <location>
        <begin position="747"/>
        <end position="779"/>
    </location>
</feature>